<feature type="transmembrane region" description="Helical" evidence="7">
    <location>
        <begin position="417"/>
        <end position="444"/>
    </location>
</feature>
<feature type="transmembrane region" description="Helical" evidence="7">
    <location>
        <begin position="164"/>
        <end position="189"/>
    </location>
</feature>
<gene>
    <name evidence="8" type="ORF">EDD54_1172</name>
</gene>
<dbReference type="InterPro" id="IPR048279">
    <property type="entry name" value="MdtK-like"/>
</dbReference>
<dbReference type="Proteomes" id="UP000294547">
    <property type="component" value="Unassembled WGS sequence"/>
</dbReference>
<keyword evidence="2" id="KW-0813">Transport</keyword>
<evidence type="ECO:0000256" key="1">
    <source>
        <dbReference type="ARBA" id="ARBA00004429"/>
    </source>
</evidence>
<evidence type="ECO:0000313" key="8">
    <source>
        <dbReference type="EMBL" id="TDP87282.1"/>
    </source>
</evidence>
<feature type="transmembrane region" description="Helical" evidence="7">
    <location>
        <begin position="389"/>
        <end position="411"/>
    </location>
</feature>
<evidence type="ECO:0000256" key="2">
    <source>
        <dbReference type="ARBA" id="ARBA00022448"/>
    </source>
</evidence>
<sequence length="459" mass="46035">MDPRTRLLLEGPPGRTILRLAWPNMLVMGAQSSIGLIETWYVSRLGTDALAGMALVFPAFMLLQMVSAGAVGGGILSTLSRVLGADRREHANGVVWAAVGVTLLLSGATTAAALAFGRDLYVLLGGTGGALDAAVAYSTVVFAGAVPLWLFNSFSAVIRAQGNMAFPATVIVAGTALLVPVSPLLIFGWGPVPALGIAGGGLAVVAYYVIGTVILGWHIWSGRGVLKPTARPPRLPLAATGEILRIGLASSISSVSTNVTVALAMAAAAAASPAAVAGYGTAVRLEYLLIPLVFGLGAPTAAIVGTSIGAGDRARAVRVTWIAAGIAFAITEAIGLAAALFPARFLGLFTDDPAIVAAGAAYLAVVGPAYGFFGAGLALYFAAQATGRLAIPLAASLFRVGLVAALGGPAAHAFGPAGLYAVLAGAMVVYAGITASAVASAVGVRRIGAWLAMRRVPSA</sequence>
<dbReference type="PANTHER" id="PTHR43549:SF3">
    <property type="entry name" value="MULTIDRUG RESISTANCE PROTEIN YPNP-RELATED"/>
    <property type="match status" value="1"/>
</dbReference>
<comment type="caution">
    <text evidence="8">The sequence shown here is derived from an EMBL/GenBank/DDBJ whole genome shotgun (WGS) entry which is preliminary data.</text>
</comment>
<keyword evidence="5 7" id="KW-1133">Transmembrane helix</keyword>
<keyword evidence="6 7" id="KW-0472">Membrane</keyword>
<feature type="transmembrane region" description="Helical" evidence="7">
    <location>
        <begin position="134"/>
        <end position="152"/>
    </location>
</feature>
<protein>
    <submittedName>
        <fullName evidence="8">Na+-driven multidrug efflux pump</fullName>
    </submittedName>
</protein>
<feature type="transmembrane region" description="Helical" evidence="7">
    <location>
        <begin position="321"/>
        <end position="343"/>
    </location>
</feature>
<evidence type="ECO:0000256" key="4">
    <source>
        <dbReference type="ARBA" id="ARBA00022692"/>
    </source>
</evidence>
<evidence type="ECO:0000313" key="9">
    <source>
        <dbReference type="Proteomes" id="UP000294547"/>
    </source>
</evidence>
<dbReference type="OrthoDB" id="9806302at2"/>
<feature type="transmembrane region" description="Helical" evidence="7">
    <location>
        <begin position="91"/>
        <end position="114"/>
    </location>
</feature>
<feature type="transmembrane region" description="Helical" evidence="7">
    <location>
        <begin position="21"/>
        <end position="43"/>
    </location>
</feature>
<dbReference type="PIRSF" id="PIRSF006603">
    <property type="entry name" value="DinF"/>
    <property type="match status" value="1"/>
</dbReference>
<keyword evidence="9" id="KW-1185">Reference proteome</keyword>
<dbReference type="GO" id="GO:0005886">
    <property type="term" value="C:plasma membrane"/>
    <property type="evidence" value="ECO:0007669"/>
    <property type="project" value="UniProtKB-SubCell"/>
</dbReference>
<dbReference type="GO" id="GO:0015297">
    <property type="term" value="F:antiporter activity"/>
    <property type="evidence" value="ECO:0007669"/>
    <property type="project" value="InterPro"/>
</dbReference>
<dbReference type="InterPro" id="IPR002528">
    <property type="entry name" value="MATE_fam"/>
</dbReference>
<proteinExistence type="predicted"/>
<evidence type="ECO:0000256" key="5">
    <source>
        <dbReference type="ARBA" id="ARBA00022989"/>
    </source>
</evidence>
<dbReference type="GO" id="GO:0042910">
    <property type="term" value="F:xenobiotic transmembrane transporter activity"/>
    <property type="evidence" value="ECO:0007669"/>
    <property type="project" value="InterPro"/>
</dbReference>
<dbReference type="InterPro" id="IPR052031">
    <property type="entry name" value="Membrane_Transporter-Flippase"/>
</dbReference>
<dbReference type="EMBL" id="SNXY01000006">
    <property type="protein sequence ID" value="TDP87282.1"/>
    <property type="molecule type" value="Genomic_DNA"/>
</dbReference>
<feature type="transmembrane region" description="Helical" evidence="7">
    <location>
        <begin position="195"/>
        <end position="217"/>
    </location>
</feature>
<comment type="subcellular location">
    <subcellularLocation>
        <location evidence="1">Cell inner membrane</location>
        <topology evidence="1">Multi-pass membrane protein</topology>
    </subcellularLocation>
</comment>
<dbReference type="PANTHER" id="PTHR43549">
    <property type="entry name" value="MULTIDRUG RESISTANCE PROTEIN YPNP-RELATED"/>
    <property type="match status" value="1"/>
</dbReference>
<evidence type="ECO:0000256" key="7">
    <source>
        <dbReference type="SAM" id="Phobius"/>
    </source>
</evidence>
<keyword evidence="3" id="KW-1003">Cell membrane</keyword>
<dbReference type="Pfam" id="PF01554">
    <property type="entry name" value="MatE"/>
    <property type="match status" value="2"/>
</dbReference>
<dbReference type="RefSeq" id="WP_126535702.1">
    <property type="nucleotide sequence ID" value="NZ_BSPM01000008.1"/>
</dbReference>
<name>A0A4R6RLB8_9HYPH</name>
<feature type="transmembrane region" description="Helical" evidence="7">
    <location>
        <begin position="259"/>
        <end position="282"/>
    </location>
</feature>
<feature type="transmembrane region" description="Helical" evidence="7">
    <location>
        <begin position="55"/>
        <end position="79"/>
    </location>
</feature>
<feature type="transmembrane region" description="Helical" evidence="7">
    <location>
        <begin position="288"/>
        <end position="309"/>
    </location>
</feature>
<keyword evidence="4 7" id="KW-0812">Transmembrane</keyword>
<evidence type="ECO:0000256" key="3">
    <source>
        <dbReference type="ARBA" id="ARBA00022475"/>
    </source>
</evidence>
<evidence type="ECO:0000256" key="6">
    <source>
        <dbReference type="ARBA" id="ARBA00023136"/>
    </source>
</evidence>
<feature type="transmembrane region" description="Helical" evidence="7">
    <location>
        <begin position="355"/>
        <end position="382"/>
    </location>
</feature>
<organism evidence="8 9">
    <name type="scientific">Oharaeibacter diazotrophicus</name>
    <dbReference type="NCBI Taxonomy" id="1920512"/>
    <lineage>
        <taxon>Bacteria</taxon>
        <taxon>Pseudomonadati</taxon>
        <taxon>Pseudomonadota</taxon>
        <taxon>Alphaproteobacteria</taxon>
        <taxon>Hyphomicrobiales</taxon>
        <taxon>Pleomorphomonadaceae</taxon>
        <taxon>Oharaeibacter</taxon>
    </lineage>
</organism>
<accession>A0A4R6RLB8</accession>
<reference evidence="8 9" key="1">
    <citation type="submission" date="2019-03" db="EMBL/GenBank/DDBJ databases">
        <title>Genomic Encyclopedia of Type Strains, Phase IV (KMG-IV): sequencing the most valuable type-strain genomes for metagenomic binning, comparative biology and taxonomic classification.</title>
        <authorList>
            <person name="Goeker M."/>
        </authorList>
    </citation>
    <scope>NUCLEOTIDE SEQUENCE [LARGE SCALE GENOMIC DNA]</scope>
    <source>
        <strain evidence="8 9">DSM 102969</strain>
    </source>
</reference>
<dbReference type="AlphaFoldDB" id="A0A4R6RLB8"/>